<gene>
    <name evidence="1" type="ORF">BUZ14_11540</name>
</gene>
<evidence type="ECO:0000313" key="1">
    <source>
        <dbReference type="EMBL" id="RIP33157.1"/>
    </source>
</evidence>
<comment type="caution">
    <text evidence="1">The sequence shown here is derived from an EMBL/GenBank/DDBJ whole genome shotgun (WGS) entry which is preliminary data.</text>
</comment>
<reference evidence="1 2" key="1">
    <citation type="journal article" date="2016" name="Front. Microbiol.">
        <title>Comprehensive Phylogenetic Analysis of Bovine Non-aureus Staphylococci Species Based on Whole-Genome Sequencing.</title>
        <authorList>
            <person name="Naushad S."/>
            <person name="Barkema H.W."/>
            <person name="Luby C."/>
            <person name="Condas L.A."/>
            <person name="Nobrega D.B."/>
            <person name="Carson D.A."/>
            <person name="De Buck J."/>
        </authorList>
    </citation>
    <scope>NUCLEOTIDE SEQUENCE [LARGE SCALE GENOMIC DNA]</scope>
    <source>
        <strain evidence="1 2">SNUC 4781</strain>
    </source>
</reference>
<evidence type="ECO:0008006" key="3">
    <source>
        <dbReference type="Google" id="ProtNLM"/>
    </source>
</evidence>
<proteinExistence type="predicted"/>
<sequence length="133" mass="15783">MKIKTKKQLNLPQLIEWAMKNDMHERSFFGDRYGDAVHFDENEDILCDHVSLTETFTVEVEEEITEDTVLPKLVERWKHDDEGNEAFRYVEHDDKSINKVLFVNPESVEATHFYIENDGRELVLIWRDGKLVE</sequence>
<protein>
    <recommendedName>
        <fullName evidence="3">Phage PVL protein</fullName>
    </recommendedName>
</protein>
<accession>A0A3A0VGY2</accession>
<evidence type="ECO:0000313" key="2">
    <source>
        <dbReference type="Proteomes" id="UP000265541"/>
    </source>
</evidence>
<organism evidence="1 2">
    <name type="scientific">Staphylococcus gallinarum</name>
    <dbReference type="NCBI Taxonomy" id="1293"/>
    <lineage>
        <taxon>Bacteria</taxon>
        <taxon>Bacillati</taxon>
        <taxon>Bacillota</taxon>
        <taxon>Bacilli</taxon>
        <taxon>Bacillales</taxon>
        <taxon>Staphylococcaceae</taxon>
        <taxon>Staphylococcus</taxon>
    </lineage>
</organism>
<dbReference type="Proteomes" id="UP000265541">
    <property type="component" value="Unassembled WGS sequence"/>
</dbReference>
<dbReference type="AlphaFoldDB" id="A0A3A0VGY2"/>
<dbReference type="EMBL" id="QYJN01000006">
    <property type="protein sequence ID" value="RIP33157.1"/>
    <property type="molecule type" value="Genomic_DNA"/>
</dbReference>
<dbReference type="OrthoDB" id="2414282at2"/>
<dbReference type="RefSeq" id="WP_119486030.1">
    <property type="nucleotide sequence ID" value="NZ_QYJN01000006.1"/>
</dbReference>
<name>A0A3A0VGY2_STAGA</name>